<keyword evidence="1" id="KW-0963">Cytoplasm</keyword>
<protein>
    <recommendedName>
        <fullName evidence="7">D,D-heptose 1,7-bisphosphate phosphatase</fullName>
    </recommendedName>
</protein>
<dbReference type="GO" id="GO:0008967">
    <property type="term" value="F:phosphoglycolate phosphatase activity"/>
    <property type="evidence" value="ECO:0007669"/>
    <property type="project" value="TreeGrafter"/>
</dbReference>
<keyword evidence="4" id="KW-0732">Signal</keyword>
<reference evidence="5" key="1">
    <citation type="submission" date="2021-05" db="EMBL/GenBank/DDBJ databases">
        <title>The genome of the haptophyte Pavlova lutheri (Diacronema luteri, Pavlovales) - a model for lipid biosynthesis in eukaryotic algae.</title>
        <authorList>
            <person name="Hulatt C.J."/>
            <person name="Posewitz M.C."/>
        </authorList>
    </citation>
    <scope>NUCLEOTIDE SEQUENCE</scope>
    <source>
        <strain evidence="5">NIVA-4/92</strain>
    </source>
</reference>
<gene>
    <name evidence="5" type="ORF">KFE25_004369</name>
</gene>
<dbReference type="AlphaFoldDB" id="A0A8J6C6T0"/>
<evidence type="ECO:0000256" key="1">
    <source>
        <dbReference type="ARBA" id="ARBA00022490"/>
    </source>
</evidence>
<feature type="signal peptide" evidence="4">
    <location>
        <begin position="1"/>
        <end position="21"/>
    </location>
</feature>
<dbReference type="SFLD" id="SFLDS00003">
    <property type="entry name" value="Haloacid_Dehalogenase"/>
    <property type="match status" value="1"/>
</dbReference>
<dbReference type="InterPro" id="IPR006543">
    <property type="entry name" value="Histidinol-phos"/>
</dbReference>
<keyword evidence="3" id="KW-0378">Hydrolase</keyword>
<evidence type="ECO:0000313" key="6">
    <source>
        <dbReference type="Proteomes" id="UP000751190"/>
    </source>
</evidence>
<dbReference type="PANTHER" id="PTHR43434:SF1">
    <property type="entry name" value="PHOSPHOGLYCOLATE PHOSPHATASE"/>
    <property type="match status" value="1"/>
</dbReference>
<sequence length="453" mass="46009">MRGAAFALLHVASAMRVATRAVLWDLDGTLCDSFRLAFDATQDVLAARGHAGVSEAEYHACTRYATPERLARHVGLRPGDAAFERVGAELGGAFDALYISKAVLTNAAVAYAEAVLAAHGLRELFAVVHGADSVRAPKPRPDGLAQCVRELRDAGLLRAPAGSCAGVYIGDSPSDGEAARRAGLATLGVCWGSHPAASLAACAHFDALCATEAELDAALLAGADGAPPSAVAFLLDRDGVLNEDVGYPGVLEPAQLALLPGAARAVGRVCERGHALCVVTNQKSVGAGLTSSAHIDATHARLRAALRLADSRAELGPILVSYGEDGVRPQPKPQPDLLVDALAALGCAAERALMVGDARTDAEAAAACGVRFALVTSSAHGEAAAAELVRAARTAACGAPAFDSGAPVGGGVHADLLAAVEAELARLDCEAAETALERLAGRVDARRSAGGVV</sequence>
<dbReference type="NCBIfam" id="TIGR01656">
    <property type="entry name" value="Histidinol-ppas"/>
    <property type="match status" value="1"/>
</dbReference>
<dbReference type="InterPro" id="IPR036412">
    <property type="entry name" value="HAD-like_sf"/>
</dbReference>
<evidence type="ECO:0000256" key="2">
    <source>
        <dbReference type="ARBA" id="ARBA00022723"/>
    </source>
</evidence>
<dbReference type="Gene3D" id="1.10.150.240">
    <property type="entry name" value="Putative phosphatase, domain 2"/>
    <property type="match status" value="1"/>
</dbReference>
<dbReference type="GO" id="GO:0006281">
    <property type="term" value="P:DNA repair"/>
    <property type="evidence" value="ECO:0007669"/>
    <property type="project" value="TreeGrafter"/>
</dbReference>
<evidence type="ECO:0008006" key="7">
    <source>
        <dbReference type="Google" id="ProtNLM"/>
    </source>
</evidence>
<dbReference type="GO" id="GO:0005829">
    <property type="term" value="C:cytosol"/>
    <property type="evidence" value="ECO:0007669"/>
    <property type="project" value="TreeGrafter"/>
</dbReference>
<dbReference type="OrthoDB" id="269227at2759"/>
<organism evidence="5 6">
    <name type="scientific">Diacronema lutheri</name>
    <name type="common">Unicellular marine alga</name>
    <name type="synonym">Monochrysis lutheri</name>
    <dbReference type="NCBI Taxonomy" id="2081491"/>
    <lineage>
        <taxon>Eukaryota</taxon>
        <taxon>Haptista</taxon>
        <taxon>Haptophyta</taxon>
        <taxon>Pavlovophyceae</taxon>
        <taxon>Pavlovales</taxon>
        <taxon>Pavlovaceae</taxon>
        <taxon>Diacronema</taxon>
    </lineage>
</organism>
<dbReference type="SUPFAM" id="SSF56784">
    <property type="entry name" value="HAD-like"/>
    <property type="match status" value="2"/>
</dbReference>
<dbReference type="InterPro" id="IPR023214">
    <property type="entry name" value="HAD_sf"/>
</dbReference>
<dbReference type="SFLD" id="SFLDG01129">
    <property type="entry name" value="C1.5:_HAD__Beta-PGM__Phosphata"/>
    <property type="match status" value="1"/>
</dbReference>
<evidence type="ECO:0000256" key="3">
    <source>
        <dbReference type="ARBA" id="ARBA00022801"/>
    </source>
</evidence>
<dbReference type="InterPro" id="IPR023198">
    <property type="entry name" value="PGP-like_dom2"/>
</dbReference>
<dbReference type="PANTHER" id="PTHR43434">
    <property type="entry name" value="PHOSPHOGLYCOLATE PHOSPHATASE"/>
    <property type="match status" value="1"/>
</dbReference>
<dbReference type="InterPro" id="IPR050155">
    <property type="entry name" value="HAD-like_hydrolase_sf"/>
</dbReference>
<proteinExistence type="predicted"/>
<dbReference type="NCBIfam" id="TIGR01662">
    <property type="entry name" value="HAD-SF-IIIA"/>
    <property type="match status" value="1"/>
</dbReference>
<dbReference type="Pfam" id="PF13242">
    <property type="entry name" value="Hydrolase_like"/>
    <property type="match status" value="1"/>
</dbReference>
<dbReference type="Gene3D" id="3.40.50.1000">
    <property type="entry name" value="HAD superfamily/HAD-like"/>
    <property type="match status" value="3"/>
</dbReference>
<keyword evidence="2" id="KW-0479">Metal-binding</keyword>
<evidence type="ECO:0000313" key="5">
    <source>
        <dbReference type="EMBL" id="KAG8457058.1"/>
    </source>
</evidence>
<evidence type="ECO:0000256" key="4">
    <source>
        <dbReference type="SAM" id="SignalP"/>
    </source>
</evidence>
<comment type="caution">
    <text evidence="5">The sequence shown here is derived from an EMBL/GenBank/DDBJ whole genome shotgun (WGS) entry which is preliminary data.</text>
</comment>
<dbReference type="EMBL" id="JAGTXO010000085">
    <property type="protein sequence ID" value="KAG8457058.1"/>
    <property type="molecule type" value="Genomic_DNA"/>
</dbReference>
<dbReference type="GO" id="GO:0046872">
    <property type="term" value="F:metal ion binding"/>
    <property type="evidence" value="ECO:0007669"/>
    <property type="project" value="UniProtKB-KW"/>
</dbReference>
<dbReference type="Pfam" id="PF00702">
    <property type="entry name" value="Hydrolase"/>
    <property type="match status" value="1"/>
</dbReference>
<accession>A0A8J6C6T0</accession>
<dbReference type="Proteomes" id="UP000751190">
    <property type="component" value="Unassembled WGS sequence"/>
</dbReference>
<feature type="chain" id="PRO_5035232427" description="D,D-heptose 1,7-bisphosphate phosphatase" evidence="4">
    <location>
        <begin position="22"/>
        <end position="453"/>
    </location>
</feature>
<dbReference type="InterPro" id="IPR006549">
    <property type="entry name" value="HAD-SF_hydro_IIIA"/>
</dbReference>
<keyword evidence="6" id="KW-1185">Reference proteome</keyword>
<name>A0A8J6C6T0_DIALT</name>